<gene>
    <name evidence="1" type="ORF">SAMN05660236_4588</name>
</gene>
<dbReference type="GO" id="GO:0005975">
    <property type="term" value="P:carbohydrate metabolic process"/>
    <property type="evidence" value="ECO:0007669"/>
    <property type="project" value="InterPro"/>
</dbReference>
<evidence type="ECO:0000313" key="1">
    <source>
        <dbReference type="EMBL" id="SKC83901.1"/>
    </source>
</evidence>
<proteinExistence type="predicted"/>
<keyword evidence="2" id="KW-1185">Reference proteome</keyword>
<reference evidence="1 2" key="1">
    <citation type="submission" date="2017-02" db="EMBL/GenBank/DDBJ databases">
        <authorList>
            <person name="Peterson S.W."/>
        </authorList>
    </citation>
    <scope>NUCLEOTIDE SEQUENCE [LARGE SCALE GENOMIC DNA]</scope>
    <source>
        <strain evidence="1 2">DSM 25262</strain>
    </source>
</reference>
<dbReference type="PANTHER" id="PTHR47791">
    <property type="entry name" value="MEIOTICALLY UP-REGULATED GENE 191 PROTEIN"/>
    <property type="match status" value="1"/>
</dbReference>
<dbReference type="OrthoDB" id="2505409at2"/>
<dbReference type="SUPFAM" id="SSF48208">
    <property type="entry name" value="Six-hairpin glycosidases"/>
    <property type="match status" value="1"/>
</dbReference>
<dbReference type="InterPro" id="IPR014512">
    <property type="entry name" value="O_gly_hydro"/>
</dbReference>
<dbReference type="InterPro" id="IPR008928">
    <property type="entry name" value="6-hairpin_glycosidase_sf"/>
</dbReference>
<evidence type="ECO:0000313" key="2">
    <source>
        <dbReference type="Proteomes" id="UP000190961"/>
    </source>
</evidence>
<dbReference type="STRING" id="688867.SAMN05660236_4588"/>
<dbReference type="InterPro" id="IPR053169">
    <property type="entry name" value="MUG_Protein"/>
</dbReference>
<dbReference type="Proteomes" id="UP000190961">
    <property type="component" value="Unassembled WGS sequence"/>
</dbReference>
<dbReference type="RefSeq" id="WP_079689099.1">
    <property type="nucleotide sequence ID" value="NZ_FUZU01000003.1"/>
</dbReference>
<dbReference type="Gene3D" id="1.50.10.20">
    <property type="match status" value="1"/>
</dbReference>
<name>A0A1T5M6P8_9BACT</name>
<dbReference type="PANTHER" id="PTHR47791:SF3">
    <property type="entry name" value="MEIOTICALLY UP-REGULATED GENE 191 PROTEIN"/>
    <property type="match status" value="1"/>
</dbReference>
<dbReference type="PIRSF" id="PIRSF021505">
    <property type="entry name" value="O_gly_hdrol"/>
    <property type="match status" value="1"/>
</dbReference>
<accession>A0A1T5M6P8</accession>
<organism evidence="1 2">
    <name type="scientific">Ohtaekwangia koreensis</name>
    <dbReference type="NCBI Taxonomy" id="688867"/>
    <lineage>
        <taxon>Bacteria</taxon>
        <taxon>Pseudomonadati</taxon>
        <taxon>Bacteroidota</taxon>
        <taxon>Cytophagia</taxon>
        <taxon>Cytophagales</taxon>
        <taxon>Fulvivirgaceae</taxon>
        <taxon>Ohtaekwangia</taxon>
    </lineage>
</organism>
<dbReference type="Pfam" id="PF03663">
    <property type="entry name" value="Glyco_hydro_76"/>
    <property type="match status" value="1"/>
</dbReference>
<protein>
    <submittedName>
        <fullName evidence="1">Predicted alpha-1,6-mannanase, GH76 family</fullName>
    </submittedName>
</protein>
<dbReference type="EMBL" id="FUZU01000003">
    <property type="protein sequence ID" value="SKC83901.1"/>
    <property type="molecule type" value="Genomic_DNA"/>
</dbReference>
<dbReference type="AlphaFoldDB" id="A0A1T5M6P8"/>
<dbReference type="InterPro" id="IPR005198">
    <property type="entry name" value="Glyco_hydro_76"/>
</dbReference>
<sequence length="379" mass="43307">MRLLILINLIFFSSYIPSAEHDYIADSDVQNTFQWEQIADSGIASLNTNFWNAAKFYSNANPDDGKFNYWPQAHALDVLVDAYARTGKNVYIDYMNAWYTGVNVKNGNTFLNEFYDDMEWNALAMHRAYQVTHDKKWLNESVILWNDIKNGWNDVIGGGIAWRKTQTYYKNTPANVPAAILAARLYIETKEEIYLTWAKKIYTWEKSTLVNRLDGLVYDGINANNDGKLQDDPGWRFAYNQGVFIGAALELYGITKDKVYLNDALRTADHMIIDNVMSPDGIMRASDNGDGGLFNGIGVRYLTLLTLHPDIPSSLRNKYIAFIKHNAETLWLNGMDRTKTIFSNNWRQPPGETAYLTPQLSGCMLMESMALLARKNYLK</sequence>